<comment type="caution">
    <text evidence="2">The sequence shown here is derived from an EMBL/GenBank/DDBJ whole genome shotgun (WGS) entry which is preliminary data.</text>
</comment>
<feature type="domain" description="Knr4/Smi1-like" evidence="1">
    <location>
        <begin position="3"/>
        <end position="108"/>
    </location>
</feature>
<sequence>MSDSIAALEAWIHQALPAEYSRLLIDQGGKFLGPSVRLYAADEVIERNQTYESQLYCPGFIAIGDDSGGQAIVIGTGDTSGPVFIVDQGAMSPDDFVQLAKSLEQWAEQSYPVN</sequence>
<protein>
    <submittedName>
        <fullName evidence="2">SMI1/KNR4 family protein</fullName>
    </submittedName>
</protein>
<dbReference type="Gene3D" id="3.40.1580.10">
    <property type="entry name" value="SMI1/KNR4-like"/>
    <property type="match status" value="1"/>
</dbReference>
<dbReference type="SUPFAM" id="SSF160631">
    <property type="entry name" value="SMI1/KNR4-like"/>
    <property type="match status" value="1"/>
</dbReference>
<evidence type="ECO:0000259" key="1">
    <source>
        <dbReference type="Pfam" id="PF09346"/>
    </source>
</evidence>
<evidence type="ECO:0000313" key="3">
    <source>
        <dbReference type="Proteomes" id="UP000269265"/>
    </source>
</evidence>
<evidence type="ECO:0000313" key="2">
    <source>
        <dbReference type="EMBL" id="RRS05047.1"/>
    </source>
</evidence>
<dbReference type="AlphaFoldDB" id="A0A3R8S461"/>
<reference evidence="2 3" key="1">
    <citation type="submission" date="2018-12" db="EMBL/GenBank/DDBJ databases">
        <title>The whole draft genome of Aquabacterium sp. SJQ9.</title>
        <authorList>
            <person name="Sun L."/>
            <person name="Gao X."/>
            <person name="Chen W."/>
            <person name="Huang K."/>
        </authorList>
    </citation>
    <scope>NUCLEOTIDE SEQUENCE [LARGE SCALE GENOMIC DNA]</scope>
    <source>
        <strain evidence="2 3">SJQ9</strain>
    </source>
</reference>
<accession>A0A3R8S461</accession>
<dbReference type="RefSeq" id="WP_125242264.1">
    <property type="nucleotide sequence ID" value="NZ_RSED01000004.1"/>
</dbReference>
<gene>
    <name evidence="2" type="ORF">EIP75_05570</name>
</gene>
<dbReference type="InterPro" id="IPR018958">
    <property type="entry name" value="Knr4/Smi1-like_dom"/>
</dbReference>
<proteinExistence type="predicted"/>
<dbReference type="InterPro" id="IPR037883">
    <property type="entry name" value="Knr4/Smi1-like_sf"/>
</dbReference>
<dbReference type="Proteomes" id="UP000269265">
    <property type="component" value="Unassembled WGS sequence"/>
</dbReference>
<name>A0A3R8S461_9BURK</name>
<dbReference type="EMBL" id="RSED01000004">
    <property type="protein sequence ID" value="RRS05047.1"/>
    <property type="molecule type" value="Genomic_DNA"/>
</dbReference>
<dbReference type="Pfam" id="PF09346">
    <property type="entry name" value="SMI1_KNR4"/>
    <property type="match status" value="1"/>
</dbReference>
<dbReference type="OrthoDB" id="1739659at2"/>
<keyword evidence="3" id="KW-1185">Reference proteome</keyword>
<organism evidence="2 3">
    <name type="scientific">Aquabacterium soli</name>
    <dbReference type="NCBI Taxonomy" id="2493092"/>
    <lineage>
        <taxon>Bacteria</taxon>
        <taxon>Pseudomonadati</taxon>
        <taxon>Pseudomonadota</taxon>
        <taxon>Betaproteobacteria</taxon>
        <taxon>Burkholderiales</taxon>
        <taxon>Aquabacterium</taxon>
    </lineage>
</organism>